<comment type="cofactor">
    <cofactor evidence="7">
        <name>Zn(2+)</name>
        <dbReference type="ChEBI" id="CHEBI:29105"/>
    </cofactor>
    <text evidence="7">Binds 2 Zn(2+) ions per subunit.</text>
</comment>
<feature type="binding site" evidence="7">
    <location>
        <position position="69"/>
    </location>
    <ligand>
        <name>Zn(2+)</name>
        <dbReference type="ChEBI" id="CHEBI:29105"/>
        <label>2</label>
    </ligand>
</feature>
<evidence type="ECO:0000256" key="7">
    <source>
        <dbReference type="HAMAP-Rule" id="MF_01374"/>
    </source>
</evidence>
<evidence type="ECO:0000313" key="9">
    <source>
        <dbReference type="EMBL" id="STZ66888.1"/>
    </source>
</evidence>
<dbReference type="UniPathway" id="UPA00619">
    <property type="reaction ID" value="UER00676"/>
</dbReference>
<dbReference type="Pfam" id="PF00753">
    <property type="entry name" value="Lactamase_B"/>
    <property type="match status" value="1"/>
</dbReference>
<dbReference type="HAMAP" id="MF_01374">
    <property type="entry name" value="Glyoxalase_2"/>
    <property type="match status" value="1"/>
</dbReference>
<comment type="function">
    <text evidence="7">Thiolesterase that catalyzes the hydrolysis of S-D-lactoyl-glutathione to form glutathione and D-lactic acid.</text>
</comment>
<feature type="binding site" evidence="7">
    <location>
        <position position="140"/>
    </location>
    <ligand>
        <name>Zn(2+)</name>
        <dbReference type="ChEBI" id="CHEBI:29105"/>
        <label>1</label>
    </ligand>
</feature>
<dbReference type="InterPro" id="IPR035680">
    <property type="entry name" value="Clx_II_MBL"/>
</dbReference>
<dbReference type="NCBIfam" id="TIGR03413">
    <property type="entry name" value="GSH_gloB"/>
    <property type="match status" value="1"/>
</dbReference>
<dbReference type="InterPro" id="IPR017782">
    <property type="entry name" value="Hydroxyacylglutathione_Hdrlase"/>
</dbReference>
<gene>
    <name evidence="9" type="primary">golB</name>
    <name evidence="7" type="synonym">gloB</name>
    <name evidence="9" type="ORF">NCTC10660_00354</name>
</gene>
<feature type="domain" description="Metallo-beta-lactamase" evidence="8">
    <location>
        <begin position="23"/>
        <end position="178"/>
    </location>
</feature>
<keyword evidence="5 7" id="KW-0378">Hydrolase</keyword>
<dbReference type="CDD" id="cd07723">
    <property type="entry name" value="hydroxyacylglutathione_hydrolase_MBL-fold"/>
    <property type="match status" value="1"/>
</dbReference>
<dbReference type="EMBL" id="UGQW01000002">
    <property type="protein sequence ID" value="STZ66888.1"/>
    <property type="molecule type" value="Genomic_DNA"/>
</dbReference>
<evidence type="ECO:0000256" key="4">
    <source>
        <dbReference type="ARBA" id="ARBA00022723"/>
    </source>
</evidence>
<dbReference type="GeneID" id="93351369"/>
<comment type="similarity">
    <text evidence="3 7">Belongs to the metallo-beta-lactamase superfamily. Glyoxalase II family.</text>
</comment>
<evidence type="ECO:0000256" key="1">
    <source>
        <dbReference type="ARBA" id="ARBA00001623"/>
    </source>
</evidence>
<comment type="catalytic activity">
    <reaction evidence="1 7">
        <text>an S-(2-hydroxyacyl)glutathione + H2O = a 2-hydroxy carboxylate + glutathione + H(+)</text>
        <dbReference type="Rhea" id="RHEA:21864"/>
        <dbReference type="ChEBI" id="CHEBI:15377"/>
        <dbReference type="ChEBI" id="CHEBI:15378"/>
        <dbReference type="ChEBI" id="CHEBI:57925"/>
        <dbReference type="ChEBI" id="CHEBI:58896"/>
        <dbReference type="ChEBI" id="CHEBI:71261"/>
        <dbReference type="EC" id="3.1.2.6"/>
    </reaction>
</comment>
<evidence type="ECO:0000256" key="6">
    <source>
        <dbReference type="ARBA" id="ARBA00022833"/>
    </source>
</evidence>
<dbReference type="PANTHER" id="PTHR43705">
    <property type="entry name" value="HYDROXYACYLGLUTATHIONE HYDROLASE"/>
    <property type="match status" value="1"/>
</dbReference>
<evidence type="ECO:0000313" key="10">
    <source>
        <dbReference type="Proteomes" id="UP000254927"/>
    </source>
</evidence>
<feature type="binding site" evidence="7">
    <location>
        <position position="178"/>
    </location>
    <ligand>
        <name>Zn(2+)</name>
        <dbReference type="ChEBI" id="CHEBI:29105"/>
        <label>2</label>
    </ligand>
</feature>
<evidence type="ECO:0000259" key="8">
    <source>
        <dbReference type="SMART" id="SM00849"/>
    </source>
</evidence>
<keyword evidence="6 7" id="KW-0862">Zinc</keyword>
<dbReference type="EC" id="3.1.2.6" evidence="7"/>
<keyword evidence="4 7" id="KW-0479">Metal-binding</keyword>
<feature type="binding site" evidence="7">
    <location>
        <position position="66"/>
    </location>
    <ligand>
        <name>Zn(2+)</name>
        <dbReference type="ChEBI" id="CHEBI:29105"/>
        <label>1</label>
    </ligand>
</feature>
<feature type="binding site" evidence="7">
    <location>
        <position position="119"/>
    </location>
    <ligand>
        <name>Zn(2+)</name>
        <dbReference type="ChEBI" id="CHEBI:29105"/>
        <label>1</label>
    </ligand>
</feature>
<feature type="binding site" evidence="7">
    <location>
        <position position="68"/>
    </location>
    <ligand>
        <name>Zn(2+)</name>
        <dbReference type="ChEBI" id="CHEBI:29105"/>
        <label>2</label>
    </ligand>
</feature>
<dbReference type="InterPro" id="IPR036866">
    <property type="entry name" value="RibonucZ/Hydroxyglut_hydro"/>
</dbReference>
<feature type="binding site" evidence="7">
    <location>
        <position position="64"/>
    </location>
    <ligand>
        <name>Zn(2+)</name>
        <dbReference type="ChEBI" id="CHEBI:29105"/>
        <label>1</label>
    </ligand>
</feature>
<dbReference type="PANTHER" id="PTHR43705:SF1">
    <property type="entry name" value="HYDROXYACYLGLUTATHIONE HYDROLASE GLOB"/>
    <property type="match status" value="1"/>
</dbReference>
<dbReference type="InterPro" id="IPR050110">
    <property type="entry name" value="Glyoxalase_II_hydrolase"/>
</dbReference>
<dbReference type="GO" id="GO:0019243">
    <property type="term" value="P:methylglyoxal catabolic process to D-lactate via S-lactoyl-glutathione"/>
    <property type="evidence" value="ECO:0007669"/>
    <property type="project" value="UniProtKB-UniRule"/>
</dbReference>
<dbReference type="GO" id="GO:0046872">
    <property type="term" value="F:metal ion binding"/>
    <property type="evidence" value="ECO:0007669"/>
    <property type="project" value="UniProtKB-KW"/>
</dbReference>
<dbReference type="Pfam" id="PF16123">
    <property type="entry name" value="HAGH_C"/>
    <property type="match status" value="1"/>
</dbReference>
<comment type="pathway">
    <text evidence="2 7">Secondary metabolite metabolism; methylglyoxal degradation; (R)-lactate from methylglyoxal: step 2/2.</text>
</comment>
<sequence length="261" mass="28357">MTDAIQPPTRQTLSITAIPALGDNYIWLLSDGLQAVCIDPGDAEPVLDYLGQTKTELTQIWITHHHHDHTGGIAGLKSRFPDCEIYGNRDIAAATHPISEGAHLNFGGCRAEVWQVPGHTDTHLAYLFEYGGRLHVFCGDTLFSAGCGRVFTGTAADLAASFDRFKALPDDTLFYPAHEYTAANLAFAAHIEPDNPAIRAAAEAARRTPTLPVSLAHEKAVNPFLRTDNPAVRRRSAELAGRAVSGSQETFAVLRELKNNF</sequence>
<dbReference type="GO" id="GO:0004416">
    <property type="term" value="F:hydroxyacylglutathione hydrolase activity"/>
    <property type="evidence" value="ECO:0007669"/>
    <property type="project" value="UniProtKB-UniRule"/>
</dbReference>
<dbReference type="AlphaFoldDB" id="A0A378TV98"/>
<dbReference type="Proteomes" id="UP000254927">
    <property type="component" value="Unassembled WGS sequence"/>
</dbReference>
<dbReference type="Gene3D" id="3.60.15.10">
    <property type="entry name" value="Ribonuclease Z/Hydroxyacylglutathione hydrolase-like"/>
    <property type="match status" value="1"/>
</dbReference>
<accession>A0A378TV98</accession>
<dbReference type="SUPFAM" id="SSF56281">
    <property type="entry name" value="Metallo-hydrolase/oxidoreductase"/>
    <property type="match status" value="1"/>
</dbReference>
<evidence type="ECO:0000256" key="3">
    <source>
        <dbReference type="ARBA" id="ARBA00006759"/>
    </source>
</evidence>
<protein>
    <recommendedName>
        <fullName evidence="7">Hydroxyacylglutathione hydrolase</fullName>
        <ecNumber evidence="7">3.1.2.6</ecNumber>
    </recommendedName>
    <alternativeName>
        <fullName evidence="7">Glyoxalase II</fullName>
        <shortName evidence="7">Glx II</shortName>
    </alternativeName>
</protein>
<dbReference type="RefSeq" id="WP_074894496.1">
    <property type="nucleotide sequence ID" value="NZ_CP031252.1"/>
</dbReference>
<proteinExistence type="inferred from homology"/>
<dbReference type="SMART" id="SM00849">
    <property type="entry name" value="Lactamase_B"/>
    <property type="match status" value="1"/>
</dbReference>
<evidence type="ECO:0000256" key="5">
    <source>
        <dbReference type="ARBA" id="ARBA00022801"/>
    </source>
</evidence>
<comment type="subunit">
    <text evidence="7">Monomer.</text>
</comment>
<organism evidence="9 10">
    <name type="scientific">Neisseria elongata</name>
    <dbReference type="NCBI Taxonomy" id="495"/>
    <lineage>
        <taxon>Bacteria</taxon>
        <taxon>Pseudomonadati</taxon>
        <taxon>Pseudomonadota</taxon>
        <taxon>Betaproteobacteria</taxon>
        <taxon>Neisseriales</taxon>
        <taxon>Neisseriaceae</taxon>
        <taxon>Neisseria</taxon>
    </lineage>
</organism>
<feature type="binding site" evidence="7">
    <location>
        <position position="140"/>
    </location>
    <ligand>
        <name>Zn(2+)</name>
        <dbReference type="ChEBI" id="CHEBI:29105"/>
        <label>2</label>
    </ligand>
</feature>
<dbReference type="InterPro" id="IPR001279">
    <property type="entry name" value="Metallo-B-lactamas"/>
</dbReference>
<dbReference type="PIRSF" id="PIRSF005457">
    <property type="entry name" value="Glx"/>
    <property type="match status" value="1"/>
</dbReference>
<reference evidence="9 10" key="1">
    <citation type="submission" date="2018-06" db="EMBL/GenBank/DDBJ databases">
        <authorList>
            <consortium name="Pathogen Informatics"/>
            <person name="Doyle S."/>
        </authorList>
    </citation>
    <scope>NUCLEOTIDE SEQUENCE [LARGE SCALE GENOMIC DNA]</scope>
    <source>
        <strain evidence="9 10">NCTC10660</strain>
    </source>
</reference>
<dbReference type="InterPro" id="IPR032282">
    <property type="entry name" value="HAGH_C"/>
</dbReference>
<evidence type="ECO:0000256" key="2">
    <source>
        <dbReference type="ARBA" id="ARBA00004963"/>
    </source>
</evidence>
<name>A0A378TV98_NEIEL</name>